<evidence type="ECO:0000256" key="1">
    <source>
        <dbReference type="ARBA" id="ARBA00010638"/>
    </source>
</evidence>
<dbReference type="PIRSF" id="PIRSF006806">
    <property type="entry name" value="FTHF_cligase"/>
    <property type="match status" value="1"/>
</dbReference>
<evidence type="ECO:0000256" key="2">
    <source>
        <dbReference type="ARBA" id="ARBA00022741"/>
    </source>
</evidence>
<dbReference type="EC" id="6.3.3.2" evidence="4"/>
<dbReference type="InterPro" id="IPR037171">
    <property type="entry name" value="NagB/RpiA_transferase-like"/>
</dbReference>
<dbReference type="Pfam" id="PF01812">
    <property type="entry name" value="5-FTHF_cyc-lig"/>
    <property type="match status" value="1"/>
</dbReference>
<dbReference type="Proteomes" id="UP000700908">
    <property type="component" value="Unassembled WGS sequence"/>
</dbReference>
<keyword evidence="5" id="KW-0436">Ligase</keyword>
<name>A0ABS7MLH1_9ACTN</name>
<comment type="caution">
    <text evidence="5">The sequence shown here is derived from an EMBL/GenBank/DDBJ whole genome shotgun (WGS) entry which is preliminary data.</text>
</comment>
<keyword evidence="2 4" id="KW-0547">Nucleotide-binding</keyword>
<sequence length="197" mass="21817">MTADQLGHGKADLRTRLRAARNGLAPAERSRADEAIFHRLRALSIFQAAPRIFCYCSFGSEVSTRQVLEAVLQARKSLILPRVAGARTLTWHEVQSVHELLPSRFGIMEPSSVCASVEPRGFSDDLALVPGLAFDRAGFRLGYGGGYYDAFLTEFSGISLGLCRHAQLVDDLFELSAREDHDRPVDMVLTEIELIRV</sequence>
<comment type="cofactor">
    <cofactor evidence="4">
        <name>Mg(2+)</name>
        <dbReference type="ChEBI" id="CHEBI:18420"/>
    </cofactor>
</comment>
<keyword evidence="4" id="KW-0460">Magnesium</keyword>
<dbReference type="PANTHER" id="PTHR23407:SF1">
    <property type="entry name" value="5-FORMYLTETRAHYDROFOLATE CYCLO-LIGASE"/>
    <property type="match status" value="1"/>
</dbReference>
<proteinExistence type="inferred from homology"/>
<comment type="catalytic activity">
    <reaction evidence="4">
        <text>(6S)-5-formyl-5,6,7,8-tetrahydrofolate + ATP = (6R)-5,10-methenyltetrahydrofolate + ADP + phosphate</text>
        <dbReference type="Rhea" id="RHEA:10488"/>
        <dbReference type="ChEBI" id="CHEBI:30616"/>
        <dbReference type="ChEBI" id="CHEBI:43474"/>
        <dbReference type="ChEBI" id="CHEBI:57455"/>
        <dbReference type="ChEBI" id="CHEBI:57457"/>
        <dbReference type="ChEBI" id="CHEBI:456216"/>
        <dbReference type="EC" id="6.3.3.2"/>
    </reaction>
</comment>
<dbReference type="NCBIfam" id="TIGR02727">
    <property type="entry name" value="MTHFS_bact"/>
    <property type="match status" value="1"/>
</dbReference>
<dbReference type="InterPro" id="IPR002698">
    <property type="entry name" value="FTHF_cligase"/>
</dbReference>
<protein>
    <recommendedName>
        <fullName evidence="4">5-formyltetrahydrofolate cyclo-ligase</fullName>
        <ecNumber evidence="4">6.3.3.2</ecNumber>
    </recommendedName>
</protein>
<comment type="similarity">
    <text evidence="1 4">Belongs to the 5-formyltetrahydrofolate cyclo-ligase family.</text>
</comment>
<accession>A0ABS7MLH1</accession>
<evidence type="ECO:0000256" key="4">
    <source>
        <dbReference type="RuleBase" id="RU361279"/>
    </source>
</evidence>
<evidence type="ECO:0000313" key="6">
    <source>
        <dbReference type="Proteomes" id="UP000700908"/>
    </source>
</evidence>
<keyword evidence="4" id="KW-0479">Metal-binding</keyword>
<organism evidence="5 6">
    <name type="scientific">Collinsella ureilytica</name>
    <dbReference type="NCBI Taxonomy" id="2869515"/>
    <lineage>
        <taxon>Bacteria</taxon>
        <taxon>Bacillati</taxon>
        <taxon>Actinomycetota</taxon>
        <taxon>Coriobacteriia</taxon>
        <taxon>Coriobacteriales</taxon>
        <taxon>Coriobacteriaceae</taxon>
        <taxon>Collinsella</taxon>
    </lineage>
</organism>
<reference evidence="5 6" key="1">
    <citation type="submission" date="2021-08" db="EMBL/GenBank/DDBJ databases">
        <title>Collinsella faecalis sp. nov. isolated from swine faeces.</title>
        <authorList>
            <person name="Oh B.S."/>
            <person name="Lee J.H."/>
        </authorList>
    </citation>
    <scope>NUCLEOTIDE SEQUENCE [LARGE SCALE GENOMIC DNA]</scope>
    <source>
        <strain evidence="5 6">AGMB00827</strain>
    </source>
</reference>
<gene>
    <name evidence="5" type="ORF">K6V98_06195</name>
</gene>
<dbReference type="EMBL" id="JAIMFO010000007">
    <property type="protein sequence ID" value="MBY4797935.1"/>
    <property type="molecule type" value="Genomic_DNA"/>
</dbReference>
<dbReference type="SUPFAM" id="SSF100950">
    <property type="entry name" value="NagB/RpiA/CoA transferase-like"/>
    <property type="match status" value="1"/>
</dbReference>
<keyword evidence="3 4" id="KW-0067">ATP-binding</keyword>
<dbReference type="RefSeq" id="WP_222199657.1">
    <property type="nucleotide sequence ID" value="NZ_JAIMFO010000007.1"/>
</dbReference>
<dbReference type="PANTHER" id="PTHR23407">
    <property type="entry name" value="ATPASE INHIBITOR/5-FORMYLTETRAHYDROFOLATE CYCLO-LIGASE"/>
    <property type="match status" value="1"/>
</dbReference>
<evidence type="ECO:0000256" key="3">
    <source>
        <dbReference type="ARBA" id="ARBA00022840"/>
    </source>
</evidence>
<dbReference type="GO" id="GO:0030272">
    <property type="term" value="F:5-formyltetrahydrofolate cyclo-ligase activity"/>
    <property type="evidence" value="ECO:0007669"/>
    <property type="project" value="UniProtKB-EC"/>
</dbReference>
<keyword evidence="6" id="KW-1185">Reference proteome</keyword>
<evidence type="ECO:0000313" key="5">
    <source>
        <dbReference type="EMBL" id="MBY4797935.1"/>
    </source>
</evidence>
<dbReference type="Gene3D" id="3.40.50.10420">
    <property type="entry name" value="NagB/RpiA/CoA transferase-like"/>
    <property type="match status" value="1"/>
</dbReference>
<dbReference type="InterPro" id="IPR024185">
    <property type="entry name" value="FTHF_cligase-like_sf"/>
</dbReference>